<gene>
    <name evidence="2" type="ORF">LY89DRAFT_677068</name>
</gene>
<evidence type="ECO:0000256" key="1">
    <source>
        <dbReference type="SAM" id="Phobius"/>
    </source>
</evidence>
<organism evidence="2 3">
    <name type="scientific">Mollisia scopiformis</name>
    <name type="common">Conifer needle endophyte fungus</name>
    <name type="synonym">Phialocephala scopiformis</name>
    <dbReference type="NCBI Taxonomy" id="149040"/>
    <lineage>
        <taxon>Eukaryota</taxon>
        <taxon>Fungi</taxon>
        <taxon>Dikarya</taxon>
        <taxon>Ascomycota</taxon>
        <taxon>Pezizomycotina</taxon>
        <taxon>Leotiomycetes</taxon>
        <taxon>Helotiales</taxon>
        <taxon>Mollisiaceae</taxon>
        <taxon>Mollisia</taxon>
    </lineage>
</organism>
<keyword evidence="1" id="KW-0472">Membrane</keyword>
<keyword evidence="3" id="KW-1185">Reference proteome</keyword>
<dbReference type="EMBL" id="KQ947436">
    <property type="protein sequence ID" value="KUJ08178.1"/>
    <property type="molecule type" value="Genomic_DNA"/>
</dbReference>
<proteinExistence type="predicted"/>
<dbReference type="RefSeq" id="XP_018062533.1">
    <property type="nucleotide sequence ID" value="XM_018213653.1"/>
</dbReference>
<sequence length="131" mass="14571">MAVSVGLTIGIAIATFILGLTIGVITCCTCQRRRSRKIGGLKPGESIQRYAGRKVAFRFVEYVIQKQEEWYQDGEGTKKWFLEQIPKIDKNQKALTPKARLRLPTLGAGQDVEAGSGVVEHVHVDVWNDKS</sequence>
<keyword evidence="1" id="KW-1133">Transmembrane helix</keyword>
<dbReference type="GeneID" id="28823379"/>
<feature type="transmembrane region" description="Helical" evidence="1">
    <location>
        <begin position="6"/>
        <end position="28"/>
    </location>
</feature>
<protein>
    <submittedName>
        <fullName evidence="2">Uncharacterized protein</fullName>
    </submittedName>
</protein>
<dbReference type="KEGG" id="psco:LY89DRAFT_677068"/>
<accession>A0A132B6Z3</accession>
<evidence type="ECO:0000313" key="2">
    <source>
        <dbReference type="EMBL" id="KUJ08178.1"/>
    </source>
</evidence>
<dbReference type="AlphaFoldDB" id="A0A132B6Z3"/>
<dbReference type="InParanoid" id="A0A132B6Z3"/>
<evidence type="ECO:0000313" key="3">
    <source>
        <dbReference type="Proteomes" id="UP000070700"/>
    </source>
</evidence>
<keyword evidence="1" id="KW-0812">Transmembrane</keyword>
<dbReference type="Proteomes" id="UP000070700">
    <property type="component" value="Unassembled WGS sequence"/>
</dbReference>
<name>A0A132B6Z3_MOLSC</name>
<reference evidence="2 3" key="1">
    <citation type="submission" date="2015-10" db="EMBL/GenBank/DDBJ databases">
        <title>Full genome of DAOMC 229536 Phialocephala scopiformis, a fungal endophyte of spruce producing the potent anti-insectan compound rugulosin.</title>
        <authorList>
            <consortium name="DOE Joint Genome Institute"/>
            <person name="Walker A.K."/>
            <person name="Frasz S.L."/>
            <person name="Seifert K.A."/>
            <person name="Miller J.D."/>
            <person name="Mondo S.J."/>
            <person name="Labutti K."/>
            <person name="Lipzen A."/>
            <person name="Dockter R."/>
            <person name="Kennedy M."/>
            <person name="Grigoriev I.V."/>
            <person name="Spatafora J.W."/>
        </authorList>
    </citation>
    <scope>NUCLEOTIDE SEQUENCE [LARGE SCALE GENOMIC DNA]</scope>
    <source>
        <strain evidence="2 3">CBS 120377</strain>
    </source>
</reference>